<feature type="compositionally biased region" description="Basic residues" evidence="10">
    <location>
        <begin position="109"/>
        <end position="124"/>
    </location>
</feature>
<reference evidence="13" key="2">
    <citation type="submission" date="2015-01" db="EMBL/GenBank/DDBJ databases">
        <title>Evolutionary Origins and Diversification of the Mycorrhizal Mutualists.</title>
        <authorList>
            <consortium name="DOE Joint Genome Institute"/>
            <consortium name="Mycorrhizal Genomics Consortium"/>
            <person name="Kohler A."/>
            <person name="Kuo A."/>
            <person name="Nagy L.G."/>
            <person name="Floudas D."/>
            <person name="Copeland A."/>
            <person name="Barry K.W."/>
            <person name="Cichocki N."/>
            <person name="Veneault-Fourrey C."/>
            <person name="LaButti K."/>
            <person name="Lindquist E.A."/>
            <person name="Lipzen A."/>
            <person name="Lundell T."/>
            <person name="Morin E."/>
            <person name="Murat C."/>
            <person name="Riley R."/>
            <person name="Ohm R."/>
            <person name="Sun H."/>
            <person name="Tunlid A."/>
            <person name="Henrissat B."/>
            <person name="Grigoriev I.V."/>
            <person name="Hibbett D.S."/>
            <person name="Martin F."/>
        </authorList>
    </citation>
    <scope>NUCLEOTIDE SEQUENCE [LARGE SCALE GENOMIC DNA]</scope>
    <source>
        <strain evidence="13">Foug A</strain>
    </source>
</reference>
<dbReference type="PANTHER" id="PTHR13403">
    <property type="entry name" value="SNURPORTIN1 RNUT1 PROTEIN RNA, U TRANSPORTER 1"/>
    <property type="match status" value="1"/>
</dbReference>
<keyword evidence="6" id="KW-0813">Transport</keyword>
<evidence type="ECO:0000259" key="11">
    <source>
        <dbReference type="Pfam" id="PF21974"/>
    </source>
</evidence>
<keyword evidence="9" id="KW-0539">Nucleus</keyword>
<feature type="domain" description="Snurportin-1 m3G cap-binding" evidence="11">
    <location>
        <begin position="158"/>
        <end position="282"/>
    </location>
</feature>
<name>A0A0C3EMG5_9AGAM</name>
<comment type="subcellular location">
    <subcellularLocation>
        <location evidence="3">Cytoplasm</location>
    </subcellularLocation>
    <subcellularLocation>
        <location evidence="2">Nucleus</location>
    </subcellularLocation>
</comment>
<keyword evidence="8" id="KW-0694">RNA-binding</keyword>
<dbReference type="AlphaFoldDB" id="A0A0C3EMG5"/>
<organism evidence="12 13">
    <name type="scientific">Scleroderma citrinum Foug A</name>
    <dbReference type="NCBI Taxonomy" id="1036808"/>
    <lineage>
        <taxon>Eukaryota</taxon>
        <taxon>Fungi</taxon>
        <taxon>Dikarya</taxon>
        <taxon>Basidiomycota</taxon>
        <taxon>Agaricomycotina</taxon>
        <taxon>Agaricomycetes</taxon>
        <taxon>Agaricomycetidae</taxon>
        <taxon>Boletales</taxon>
        <taxon>Sclerodermatineae</taxon>
        <taxon>Sclerodermataceae</taxon>
        <taxon>Scleroderma</taxon>
    </lineage>
</organism>
<dbReference type="GO" id="GO:0005737">
    <property type="term" value="C:cytoplasm"/>
    <property type="evidence" value="ECO:0007669"/>
    <property type="project" value="UniProtKB-SubCell"/>
</dbReference>
<dbReference type="HOGENOM" id="CLU_048922_0_0_1"/>
<protein>
    <recommendedName>
        <fullName evidence="5">Snurportin-1</fullName>
    </recommendedName>
</protein>
<keyword evidence="13" id="KW-1185">Reference proteome</keyword>
<dbReference type="PANTHER" id="PTHR13403:SF6">
    <property type="entry name" value="SNURPORTIN-1"/>
    <property type="match status" value="1"/>
</dbReference>
<evidence type="ECO:0000256" key="8">
    <source>
        <dbReference type="ARBA" id="ARBA00022884"/>
    </source>
</evidence>
<gene>
    <name evidence="12" type="ORF">SCLCIDRAFT_19318</name>
</gene>
<dbReference type="Proteomes" id="UP000053989">
    <property type="component" value="Unassembled WGS sequence"/>
</dbReference>
<evidence type="ECO:0000256" key="4">
    <source>
        <dbReference type="ARBA" id="ARBA00007540"/>
    </source>
</evidence>
<evidence type="ECO:0000256" key="6">
    <source>
        <dbReference type="ARBA" id="ARBA00022448"/>
    </source>
</evidence>
<dbReference type="GO" id="GO:0061015">
    <property type="term" value="P:snRNA import into nucleus"/>
    <property type="evidence" value="ECO:0007669"/>
    <property type="project" value="InterPro"/>
</dbReference>
<evidence type="ECO:0000256" key="7">
    <source>
        <dbReference type="ARBA" id="ARBA00022490"/>
    </source>
</evidence>
<dbReference type="GO" id="GO:0003723">
    <property type="term" value="F:RNA binding"/>
    <property type="evidence" value="ECO:0007669"/>
    <property type="project" value="UniProtKB-KW"/>
</dbReference>
<dbReference type="InterPro" id="IPR047857">
    <property type="entry name" value="Snurportin1_C"/>
</dbReference>
<evidence type="ECO:0000256" key="1">
    <source>
        <dbReference type="ARBA" id="ARBA00003975"/>
    </source>
</evidence>
<dbReference type="STRING" id="1036808.A0A0C3EMG5"/>
<dbReference type="GO" id="GO:0005634">
    <property type="term" value="C:nucleus"/>
    <property type="evidence" value="ECO:0007669"/>
    <property type="project" value="UniProtKB-SubCell"/>
</dbReference>
<dbReference type="EMBL" id="KN822006">
    <property type="protein sequence ID" value="KIM69399.1"/>
    <property type="molecule type" value="Genomic_DNA"/>
</dbReference>
<keyword evidence="7" id="KW-0963">Cytoplasm</keyword>
<evidence type="ECO:0000256" key="9">
    <source>
        <dbReference type="ARBA" id="ARBA00023242"/>
    </source>
</evidence>
<evidence type="ECO:0000256" key="5">
    <source>
        <dbReference type="ARBA" id="ARBA00016034"/>
    </source>
</evidence>
<dbReference type="InParanoid" id="A0A0C3EMG5"/>
<comment type="similarity">
    <text evidence="4">Belongs to the snurportin family.</text>
</comment>
<proteinExistence type="inferred from homology"/>
<feature type="region of interest" description="Disordered" evidence="10">
    <location>
        <begin position="93"/>
        <end position="124"/>
    </location>
</feature>
<dbReference type="InterPro" id="IPR017336">
    <property type="entry name" value="Snurportin-1"/>
</dbReference>
<reference evidence="12 13" key="1">
    <citation type="submission" date="2014-04" db="EMBL/GenBank/DDBJ databases">
        <authorList>
            <consortium name="DOE Joint Genome Institute"/>
            <person name="Kuo A."/>
            <person name="Kohler A."/>
            <person name="Nagy L.G."/>
            <person name="Floudas D."/>
            <person name="Copeland A."/>
            <person name="Barry K.W."/>
            <person name="Cichocki N."/>
            <person name="Veneault-Fourrey C."/>
            <person name="LaButti K."/>
            <person name="Lindquist E.A."/>
            <person name="Lipzen A."/>
            <person name="Lundell T."/>
            <person name="Morin E."/>
            <person name="Murat C."/>
            <person name="Sun H."/>
            <person name="Tunlid A."/>
            <person name="Henrissat B."/>
            <person name="Grigoriev I.V."/>
            <person name="Hibbett D.S."/>
            <person name="Martin F."/>
            <person name="Nordberg H.P."/>
            <person name="Cantor M.N."/>
            <person name="Hua S.X."/>
        </authorList>
    </citation>
    <scope>NUCLEOTIDE SEQUENCE [LARGE SCALE GENOMIC DNA]</scope>
    <source>
        <strain evidence="12 13">Foug A</strain>
    </source>
</reference>
<dbReference type="OrthoDB" id="10003593at2759"/>
<feature type="region of interest" description="Disordered" evidence="10">
    <location>
        <begin position="341"/>
        <end position="361"/>
    </location>
</feature>
<evidence type="ECO:0000256" key="3">
    <source>
        <dbReference type="ARBA" id="ARBA00004496"/>
    </source>
</evidence>
<sequence>MFNHVDRRASFKAPPTVVTDRLLSQEARRAKALEEQKRRRAQKIDTARHLDAFADLSLGASDDEADDHADNEPEIVREGITNYASITTQMANSQPPVGFELKTEDTNKPKKSRGKNKRKRFKSKPSKWADKCMYAELLEMKEQPNFWVDDAMEADDGLPSDLEQAWVAVAPVPVGKRCLAITHQSAAGVIGISPNTTLRSRLLGKMLLPRFPSSLPPLTILDCILDANWTANGIVHVLDVVKWKGQDVADCEAPFRFWWRDTRLAELPKFSPPSSVFHFSLTGEQGESQSAQHSGSYKFPYPTSFIPIPYHTDTTFQTMDSSVIPMARSSREIPVEIPASAPFQPSSPTAMPIDSSHGPLESRISKTVTSQVSSDGLLLYVSQASYEEGTSPLSCWVPIKPVTEPGDQQPKMISSPLSPLDVFQRLVQRRISRIVDAVHCVVGDSMDM</sequence>
<accession>A0A0C3EMG5</accession>
<evidence type="ECO:0000313" key="12">
    <source>
        <dbReference type="EMBL" id="KIM69399.1"/>
    </source>
</evidence>
<evidence type="ECO:0000313" key="13">
    <source>
        <dbReference type="Proteomes" id="UP000053989"/>
    </source>
</evidence>
<evidence type="ECO:0000256" key="2">
    <source>
        <dbReference type="ARBA" id="ARBA00004123"/>
    </source>
</evidence>
<comment type="function">
    <text evidence="1">Functions as an U snRNP-specific nuclear import adapter. Involved in the trimethylguanosine (m3G)-cap-dependent nuclear import of U snRNPs. Binds specifically to the terminal m3G-cap U snRNAs.</text>
</comment>
<dbReference type="Gene3D" id="3.30.470.30">
    <property type="entry name" value="DNA ligase/mRNA capping enzyme"/>
    <property type="match status" value="1"/>
</dbReference>
<dbReference type="Pfam" id="PF21974">
    <property type="entry name" value="SPN1_m3Gcap_bd"/>
    <property type="match status" value="1"/>
</dbReference>
<evidence type="ECO:0000256" key="10">
    <source>
        <dbReference type="SAM" id="MobiDB-lite"/>
    </source>
</evidence>